<dbReference type="PANTHER" id="PTHR39321:SF3">
    <property type="entry name" value="PHOSPHOPANTETHEINE ADENYLYLTRANSFERASE"/>
    <property type="match status" value="1"/>
</dbReference>
<evidence type="ECO:0000313" key="13">
    <source>
        <dbReference type="EMBL" id="VVM07140.1"/>
    </source>
</evidence>
<dbReference type="Pfam" id="PF01467">
    <property type="entry name" value="CTP_transf_like"/>
    <property type="match status" value="1"/>
</dbReference>
<keyword evidence="14" id="KW-1185">Reference proteome</keyword>
<dbReference type="CDD" id="cd02165">
    <property type="entry name" value="NMNAT"/>
    <property type="match status" value="1"/>
</dbReference>
<accession>A0A5E6MD11</accession>
<dbReference type="InterPro" id="IPR014729">
    <property type="entry name" value="Rossmann-like_a/b/a_fold"/>
</dbReference>
<comment type="pathway">
    <text evidence="2 11">Cofactor biosynthesis; NAD(+) biosynthesis; deamido-NAD(+) from nicotinate D-ribonucleotide: step 1/1.</text>
</comment>
<evidence type="ECO:0000259" key="12">
    <source>
        <dbReference type="Pfam" id="PF01467"/>
    </source>
</evidence>
<evidence type="ECO:0000256" key="8">
    <source>
        <dbReference type="ARBA" id="ARBA00022840"/>
    </source>
</evidence>
<keyword evidence="6 11" id="KW-0548">Nucleotidyltransferase</keyword>
<evidence type="ECO:0000256" key="9">
    <source>
        <dbReference type="ARBA" id="ARBA00023027"/>
    </source>
</evidence>
<dbReference type="EC" id="2.7.7.18" evidence="11"/>
<dbReference type="Proteomes" id="UP000334923">
    <property type="component" value="Unassembled WGS sequence"/>
</dbReference>
<dbReference type="Gene3D" id="3.40.50.620">
    <property type="entry name" value="HUPs"/>
    <property type="match status" value="1"/>
</dbReference>
<keyword evidence="4 11" id="KW-0662">Pyridine nucleotide biosynthesis</keyword>
<dbReference type="RefSeq" id="WP_246186583.1">
    <property type="nucleotide sequence ID" value="NZ_CABFVA020000083.1"/>
</dbReference>
<dbReference type="InterPro" id="IPR004821">
    <property type="entry name" value="Cyt_trans-like"/>
</dbReference>
<evidence type="ECO:0000256" key="3">
    <source>
        <dbReference type="ARBA" id="ARBA00009014"/>
    </source>
</evidence>
<evidence type="ECO:0000256" key="5">
    <source>
        <dbReference type="ARBA" id="ARBA00022679"/>
    </source>
</evidence>
<dbReference type="InterPro" id="IPR005248">
    <property type="entry name" value="NadD/NMNAT"/>
</dbReference>
<keyword evidence="7 11" id="KW-0547">Nucleotide-binding</keyword>
<keyword evidence="8 11" id="KW-0067">ATP-binding</keyword>
<proteinExistence type="inferred from homology"/>
<keyword evidence="5 11" id="KW-0808">Transferase</keyword>
<comment type="catalytic activity">
    <reaction evidence="10 11">
        <text>nicotinate beta-D-ribonucleotide + ATP + H(+) = deamido-NAD(+) + diphosphate</text>
        <dbReference type="Rhea" id="RHEA:22860"/>
        <dbReference type="ChEBI" id="CHEBI:15378"/>
        <dbReference type="ChEBI" id="CHEBI:30616"/>
        <dbReference type="ChEBI" id="CHEBI:33019"/>
        <dbReference type="ChEBI" id="CHEBI:57502"/>
        <dbReference type="ChEBI" id="CHEBI:58437"/>
        <dbReference type="EC" id="2.7.7.18"/>
    </reaction>
</comment>
<gene>
    <name evidence="11 13" type="primary">nadD</name>
    <name evidence="13" type="ORF">MAMT_01594</name>
</gene>
<dbReference type="NCBIfam" id="TIGR00482">
    <property type="entry name" value="nicotinate (nicotinamide) nucleotide adenylyltransferase"/>
    <property type="match status" value="1"/>
</dbReference>
<dbReference type="NCBIfam" id="NF000840">
    <property type="entry name" value="PRK00071.1-3"/>
    <property type="match status" value="1"/>
</dbReference>
<evidence type="ECO:0000256" key="11">
    <source>
        <dbReference type="HAMAP-Rule" id="MF_00244"/>
    </source>
</evidence>
<dbReference type="SUPFAM" id="SSF52374">
    <property type="entry name" value="Nucleotidylyl transferase"/>
    <property type="match status" value="1"/>
</dbReference>
<dbReference type="GO" id="GO:0004515">
    <property type="term" value="F:nicotinate-nucleotide adenylyltransferase activity"/>
    <property type="evidence" value="ECO:0007669"/>
    <property type="project" value="UniProtKB-UniRule"/>
</dbReference>
<dbReference type="EMBL" id="CABFVA020000083">
    <property type="protein sequence ID" value="VVM07140.1"/>
    <property type="molecule type" value="Genomic_DNA"/>
</dbReference>
<evidence type="ECO:0000313" key="14">
    <source>
        <dbReference type="Proteomes" id="UP000334923"/>
    </source>
</evidence>
<protein>
    <recommendedName>
        <fullName evidence="11">Probable nicotinate-nucleotide adenylyltransferase</fullName>
        <ecNumber evidence="11">2.7.7.18</ecNumber>
    </recommendedName>
    <alternativeName>
        <fullName evidence="11">Deamido-NAD(+) diphosphorylase</fullName>
    </alternativeName>
    <alternativeName>
        <fullName evidence="11">Deamido-NAD(+) pyrophosphorylase</fullName>
    </alternativeName>
    <alternativeName>
        <fullName evidence="11">Nicotinate mononucleotide adenylyltransferase</fullName>
        <shortName evidence="11">NaMN adenylyltransferase</shortName>
    </alternativeName>
</protein>
<evidence type="ECO:0000256" key="10">
    <source>
        <dbReference type="ARBA" id="ARBA00048721"/>
    </source>
</evidence>
<evidence type="ECO:0000256" key="1">
    <source>
        <dbReference type="ARBA" id="ARBA00002324"/>
    </source>
</evidence>
<dbReference type="HAMAP" id="MF_00244">
    <property type="entry name" value="NaMN_adenylyltr"/>
    <property type="match status" value="1"/>
</dbReference>
<dbReference type="AlphaFoldDB" id="A0A5E6MD11"/>
<dbReference type="UniPathway" id="UPA00253">
    <property type="reaction ID" value="UER00332"/>
</dbReference>
<sequence>MRNANFMAKKQIPPLRLGLFGGSFDPIHHGHLIGSWDALEQMSLDRIIFIPCALSPHKQDPPLAPGEERVAMIRQAIRGWPAFSLSECELIRGGPSYSVETAEEMHSRFPSAELFWIIGSDQAQSLPSWKDYSRLRRLVTFLVIPRPGYVHVVPERGMALLPSPHFVDISSTEIRDRTVSGLPIGHLVPRPVATHIAKRRLYEKIPV</sequence>
<name>A0A5E6MD11_9BACT</name>
<comment type="function">
    <text evidence="1 11">Catalyzes the reversible adenylation of nicotinate mononucleotide (NaMN) to nicotinic acid adenine dinucleotide (NaAD).</text>
</comment>
<comment type="similarity">
    <text evidence="3 11">Belongs to the NadD family.</text>
</comment>
<organism evidence="13 14">
    <name type="scientific">Methylacidimicrobium tartarophylax</name>
    <dbReference type="NCBI Taxonomy" id="1041768"/>
    <lineage>
        <taxon>Bacteria</taxon>
        <taxon>Pseudomonadati</taxon>
        <taxon>Verrucomicrobiota</taxon>
        <taxon>Methylacidimicrobium</taxon>
    </lineage>
</organism>
<evidence type="ECO:0000256" key="6">
    <source>
        <dbReference type="ARBA" id="ARBA00022695"/>
    </source>
</evidence>
<feature type="domain" description="Cytidyltransferase-like" evidence="12">
    <location>
        <begin position="19"/>
        <end position="177"/>
    </location>
</feature>
<dbReference type="PANTHER" id="PTHR39321">
    <property type="entry name" value="NICOTINATE-NUCLEOTIDE ADENYLYLTRANSFERASE-RELATED"/>
    <property type="match status" value="1"/>
</dbReference>
<evidence type="ECO:0000256" key="7">
    <source>
        <dbReference type="ARBA" id="ARBA00022741"/>
    </source>
</evidence>
<evidence type="ECO:0000256" key="2">
    <source>
        <dbReference type="ARBA" id="ARBA00005019"/>
    </source>
</evidence>
<evidence type="ECO:0000256" key="4">
    <source>
        <dbReference type="ARBA" id="ARBA00022642"/>
    </source>
</evidence>
<dbReference type="GO" id="GO:0005524">
    <property type="term" value="F:ATP binding"/>
    <property type="evidence" value="ECO:0007669"/>
    <property type="project" value="UniProtKB-KW"/>
</dbReference>
<keyword evidence="9 11" id="KW-0520">NAD</keyword>
<dbReference type="NCBIfam" id="TIGR00125">
    <property type="entry name" value="cyt_tran_rel"/>
    <property type="match status" value="1"/>
</dbReference>
<reference evidence="13 14" key="1">
    <citation type="submission" date="2019-09" db="EMBL/GenBank/DDBJ databases">
        <authorList>
            <person name="Cremers G."/>
        </authorList>
    </citation>
    <scope>NUCLEOTIDE SEQUENCE [LARGE SCALE GENOMIC DNA]</scope>
    <source>
        <strain evidence="13">4A</strain>
    </source>
</reference>
<dbReference type="GO" id="GO:0009435">
    <property type="term" value="P:NAD+ biosynthetic process"/>
    <property type="evidence" value="ECO:0007669"/>
    <property type="project" value="UniProtKB-UniRule"/>
</dbReference>